<dbReference type="HOGENOM" id="CLU_1001209_0_0_1"/>
<dbReference type="InParanoid" id="D6RQK1"/>
<evidence type="ECO:0000313" key="3">
    <source>
        <dbReference type="Proteomes" id="UP000001861"/>
    </source>
</evidence>
<gene>
    <name evidence="2" type="ORF">CC1G_15370</name>
</gene>
<dbReference type="VEuPathDB" id="FungiDB:CC1G_15370"/>
<proteinExistence type="predicted"/>
<reference evidence="2 3" key="1">
    <citation type="journal article" date="2010" name="Proc. Natl. Acad. Sci. U.S.A.">
        <title>Insights into evolution of multicellular fungi from the assembled chromosomes of the mushroom Coprinopsis cinerea (Coprinus cinereus).</title>
        <authorList>
            <person name="Stajich J.E."/>
            <person name="Wilke S.K."/>
            <person name="Ahren D."/>
            <person name="Au C.H."/>
            <person name="Birren B.W."/>
            <person name="Borodovsky M."/>
            <person name="Burns C."/>
            <person name="Canback B."/>
            <person name="Casselton L.A."/>
            <person name="Cheng C.K."/>
            <person name="Deng J."/>
            <person name="Dietrich F.S."/>
            <person name="Fargo D.C."/>
            <person name="Farman M.L."/>
            <person name="Gathman A.C."/>
            <person name="Goldberg J."/>
            <person name="Guigo R."/>
            <person name="Hoegger P.J."/>
            <person name="Hooker J.B."/>
            <person name="Huggins A."/>
            <person name="James T.Y."/>
            <person name="Kamada T."/>
            <person name="Kilaru S."/>
            <person name="Kodira C."/>
            <person name="Kues U."/>
            <person name="Kupfer D."/>
            <person name="Kwan H.S."/>
            <person name="Lomsadze A."/>
            <person name="Li W."/>
            <person name="Lilly W.W."/>
            <person name="Ma L.J."/>
            <person name="Mackey A.J."/>
            <person name="Manning G."/>
            <person name="Martin F."/>
            <person name="Muraguchi H."/>
            <person name="Natvig D.O."/>
            <person name="Palmerini H."/>
            <person name="Ramesh M.A."/>
            <person name="Rehmeyer C.J."/>
            <person name="Roe B.A."/>
            <person name="Shenoy N."/>
            <person name="Stanke M."/>
            <person name="Ter-Hovhannisyan V."/>
            <person name="Tunlid A."/>
            <person name="Velagapudi R."/>
            <person name="Vision T.J."/>
            <person name="Zeng Q."/>
            <person name="Zolan M.E."/>
            <person name="Pukkila P.J."/>
        </authorList>
    </citation>
    <scope>NUCLEOTIDE SEQUENCE [LARGE SCALE GENOMIC DNA]</scope>
    <source>
        <strain evidence="3">Okayama-7 / 130 / ATCC MYA-4618 / FGSC 9003</strain>
    </source>
</reference>
<comment type="caution">
    <text evidence="2">The sequence shown here is derived from an EMBL/GenBank/DDBJ whole genome shotgun (WGS) entry which is preliminary data.</text>
</comment>
<feature type="compositionally biased region" description="Low complexity" evidence="1">
    <location>
        <begin position="196"/>
        <end position="212"/>
    </location>
</feature>
<dbReference type="GeneID" id="9378528"/>
<dbReference type="KEGG" id="cci:CC1G_15370"/>
<feature type="region of interest" description="Disordered" evidence="1">
    <location>
        <begin position="190"/>
        <end position="231"/>
    </location>
</feature>
<dbReference type="OrthoDB" id="3053056at2759"/>
<dbReference type="Proteomes" id="UP000001861">
    <property type="component" value="Unassembled WGS sequence"/>
</dbReference>
<dbReference type="EMBL" id="AACS02000012">
    <property type="protein sequence ID" value="EFI26598.1"/>
    <property type="molecule type" value="Genomic_DNA"/>
</dbReference>
<evidence type="ECO:0000313" key="2">
    <source>
        <dbReference type="EMBL" id="EFI26598.1"/>
    </source>
</evidence>
<keyword evidence="3" id="KW-1185">Reference proteome</keyword>
<evidence type="ECO:0000256" key="1">
    <source>
        <dbReference type="SAM" id="MobiDB-lite"/>
    </source>
</evidence>
<protein>
    <submittedName>
        <fullName evidence="2">Uncharacterized protein</fullName>
    </submittedName>
</protein>
<dbReference type="RefSeq" id="XP_002910092.1">
    <property type="nucleotide sequence ID" value="XM_002910046.1"/>
</dbReference>
<sequence length="278" mass="31604">MSLFLSLFPIAHRCGFPGFHEEWKGRDKHGNPGRPLLDCALASERLHTVLTERFPDLMREFDHVGLGREAKFGPIRVETVHGGKPGLQVRAVSCVVLTDSQKSGNRRPKQEHIDTLREFFGIGKEEEGKFEPYGGPEPLWWLDTIYPIWTYYDSRLYEIENRWLKERSAFDVWMPQSSIRSSTSTLGLDLRGFGRPGSTSGSSAGSTSQRSSVMVTTCKEENEEDDDGEGSLNASLAGLAIAMMEHNMIMRDNIERLEKIFSHFKMSTQQSQHHQQQR</sequence>
<organism evidence="2 3">
    <name type="scientific">Coprinopsis cinerea (strain Okayama-7 / 130 / ATCC MYA-4618 / FGSC 9003)</name>
    <name type="common">Inky cap fungus</name>
    <name type="synonym">Hormographiella aspergillata</name>
    <dbReference type="NCBI Taxonomy" id="240176"/>
    <lineage>
        <taxon>Eukaryota</taxon>
        <taxon>Fungi</taxon>
        <taxon>Dikarya</taxon>
        <taxon>Basidiomycota</taxon>
        <taxon>Agaricomycotina</taxon>
        <taxon>Agaricomycetes</taxon>
        <taxon>Agaricomycetidae</taxon>
        <taxon>Agaricales</taxon>
        <taxon>Agaricineae</taxon>
        <taxon>Psathyrellaceae</taxon>
        <taxon>Coprinopsis</taxon>
    </lineage>
</organism>
<name>D6RQK1_COPC7</name>
<accession>D6RQK1</accession>
<dbReference type="AlphaFoldDB" id="D6RQK1"/>